<dbReference type="Pfam" id="PF06305">
    <property type="entry name" value="LapA_dom"/>
    <property type="match status" value="1"/>
</dbReference>
<dbReference type="Proteomes" id="UP001595989">
    <property type="component" value="Unassembled WGS sequence"/>
</dbReference>
<evidence type="ECO:0000259" key="7">
    <source>
        <dbReference type="Pfam" id="PF06305"/>
    </source>
</evidence>
<evidence type="ECO:0000313" key="9">
    <source>
        <dbReference type="Proteomes" id="UP001595989"/>
    </source>
</evidence>
<feature type="domain" description="Lipopolysaccharide assembly protein A" evidence="7">
    <location>
        <begin position="24"/>
        <end position="86"/>
    </location>
</feature>
<organism evidence="8 9">
    <name type="scientific">Virgibacillus kekensis</name>
    <dbReference type="NCBI Taxonomy" id="202261"/>
    <lineage>
        <taxon>Bacteria</taxon>
        <taxon>Bacillati</taxon>
        <taxon>Bacillota</taxon>
        <taxon>Bacilli</taxon>
        <taxon>Bacillales</taxon>
        <taxon>Bacillaceae</taxon>
        <taxon>Virgibacillus</taxon>
    </lineage>
</organism>
<protein>
    <submittedName>
        <fullName evidence="8">Lipopolysaccharide assembly LapA domain-containing protein</fullName>
    </submittedName>
</protein>
<evidence type="ECO:0000256" key="6">
    <source>
        <dbReference type="SAM" id="Phobius"/>
    </source>
</evidence>
<name>A0ABV9DKS4_9BACI</name>
<keyword evidence="3 6" id="KW-1133">Transmembrane helix</keyword>
<sequence>MKGQSYVILSIIFIIVVAIFAVINVEPVQVDYLFGSGQAPLILVILFSVLMGGIITAAAGIVKVINLQRERKSLRSENKHLKEKLEKNQPLSKESPVNPTSPKQTKEEGGGSKE</sequence>
<proteinExistence type="predicted"/>
<keyword evidence="2 6" id="KW-0812">Transmembrane</keyword>
<evidence type="ECO:0000256" key="4">
    <source>
        <dbReference type="ARBA" id="ARBA00023136"/>
    </source>
</evidence>
<feature type="compositionally biased region" description="Basic and acidic residues" evidence="5">
    <location>
        <begin position="104"/>
        <end position="114"/>
    </location>
</feature>
<feature type="compositionally biased region" description="Basic and acidic residues" evidence="5">
    <location>
        <begin position="76"/>
        <end position="87"/>
    </location>
</feature>
<dbReference type="RefSeq" id="WP_390296256.1">
    <property type="nucleotide sequence ID" value="NZ_JBHSFU010000006.1"/>
</dbReference>
<dbReference type="InterPro" id="IPR010445">
    <property type="entry name" value="LapA_dom"/>
</dbReference>
<evidence type="ECO:0000256" key="3">
    <source>
        <dbReference type="ARBA" id="ARBA00022989"/>
    </source>
</evidence>
<evidence type="ECO:0000256" key="5">
    <source>
        <dbReference type="SAM" id="MobiDB-lite"/>
    </source>
</evidence>
<comment type="caution">
    <text evidence="8">The sequence shown here is derived from an EMBL/GenBank/DDBJ whole genome shotgun (WGS) entry which is preliminary data.</text>
</comment>
<dbReference type="EMBL" id="JBHSFU010000006">
    <property type="protein sequence ID" value="MFC4558924.1"/>
    <property type="molecule type" value="Genomic_DNA"/>
</dbReference>
<keyword evidence="4 6" id="KW-0472">Membrane</keyword>
<gene>
    <name evidence="8" type="ORF">ACFO3D_11975</name>
</gene>
<evidence type="ECO:0000256" key="2">
    <source>
        <dbReference type="ARBA" id="ARBA00022692"/>
    </source>
</evidence>
<dbReference type="PANTHER" id="PTHR41335:SF1">
    <property type="entry name" value="MEMBRANE PROTEIN"/>
    <property type="match status" value="1"/>
</dbReference>
<keyword evidence="9" id="KW-1185">Reference proteome</keyword>
<feature type="compositionally biased region" description="Polar residues" evidence="5">
    <location>
        <begin position="89"/>
        <end position="103"/>
    </location>
</feature>
<accession>A0ABV9DKS4</accession>
<evidence type="ECO:0000313" key="8">
    <source>
        <dbReference type="EMBL" id="MFC4558924.1"/>
    </source>
</evidence>
<feature type="transmembrane region" description="Helical" evidence="6">
    <location>
        <begin position="7"/>
        <end position="25"/>
    </location>
</feature>
<reference evidence="9" key="1">
    <citation type="journal article" date="2019" name="Int. J. Syst. Evol. Microbiol.">
        <title>The Global Catalogue of Microorganisms (GCM) 10K type strain sequencing project: providing services to taxonomists for standard genome sequencing and annotation.</title>
        <authorList>
            <consortium name="The Broad Institute Genomics Platform"/>
            <consortium name="The Broad Institute Genome Sequencing Center for Infectious Disease"/>
            <person name="Wu L."/>
            <person name="Ma J."/>
        </authorList>
    </citation>
    <scope>NUCLEOTIDE SEQUENCE [LARGE SCALE GENOMIC DNA]</scope>
    <source>
        <strain evidence="9">CGMCC 4.7426</strain>
    </source>
</reference>
<evidence type="ECO:0000256" key="1">
    <source>
        <dbReference type="ARBA" id="ARBA00022475"/>
    </source>
</evidence>
<dbReference type="PANTHER" id="PTHR41335">
    <property type="entry name" value="MEMBRANE PROTEIN-RELATED"/>
    <property type="match status" value="1"/>
</dbReference>
<feature type="transmembrane region" description="Helical" evidence="6">
    <location>
        <begin position="41"/>
        <end position="65"/>
    </location>
</feature>
<keyword evidence="1" id="KW-1003">Cell membrane</keyword>
<feature type="region of interest" description="Disordered" evidence="5">
    <location>
        <begin position="76"/>
        <end position="114"/>
    </location>
</feature>